<dbReference type="Gene3D" id="3.30.559.10">
    <property type="entry name" value="Chloramphenicol acetyltransferase-like domain"/>
    <property type="match status" value="1"/>
</dbReference>
<keyword evidence="11" id="KW-1185">Reference proteome</keyword>
<dbReference type="FunFam" id="3.30.559.10:FF:000007">
    <property type="entry name" value="Dihydrolipoamide acetyltransferase component of pyruvate dehydrogenase complex"/>
    <property type="match status" value="1"/>
</dbReference>
<comment type="similarity">
    <text evidence="2 6">Belongs to the 2-oxoacid dehydrogenase family.</text>
</comment>
<evidence type="ECO:0000313" key="10">
    <source>
        <dbReference type="EMBL" id="QOV37054.1"/>
    </source>
</evidence>
<evidence type="ECO:0000313" key="11">
    <source>
        <dbReference type="Proteomes" id="UP000594205"/>
    </source>
</evidence>
<dbReference type="EC" id="2.3.1.-" evidence="6"/>
<dbReference type="RefSeq" id="WP_194043730.1">
    <property type="nucleotide sequence ID" value="NZ_CP063373.1"/>
</dbReference>
<accession>A0A7M2SLA9</accession>
<evidence type="ECO:0000259" key="9">
    <source>
        <dbReference type="PROSITE" id="PS51826"/>
    </source>
</evidence>
<sequence>MAQVLEFKLPDLGEGLTGAEIVRWLVQVGDVVAVDQPVVEVETAKAMVDVPCPYAGVVTARFGEEGTELPVGAPLLTVAVGAPAPTDETEGSGNVLVGYGTSQAPARRRRVRPGESVPAVPVEPVSANGRATVQEVPEGPVPVISPLVRRLARENGLDLRELHGSGPDGLILRADVEYALRAAAARGRTAVPSAEPHTHPAPAPSAPVPPAPAPVRSSAPPSGIRVPLKGVRGAVADKLSRSRREIPDATCWVDADATELMRARTAMNGAGGPKISLLALLARICTAALARYPELNSTVDMEAREVVQLDHVHLGFAAQTERGLVVPVVRDAHARDAESLTAEFARLTEAARAGTLTPAELTGGTFTLNNYGVFGVDGSTPIINHPEAAMLGVGRIIPKPWVHEGELAVRQVVELSLTFDHRVCDGGTAGGFLRHVADCVEQPAVLLRTL</sequence>
<evidence type="ECO:0000259" key="8">
    <source>
        <dbReference type="PROSITE" id="PS50968"/>
    </source>
</evidence>
<dbReference type="PANTHER" id="PTHR43178">
    <property type="entry name" value="DIHYDROLIPOAMIDE ACETYLTRANSFERASE COMPONENT OF PYRUVATE DEHYDROGENASE COMPLEX"/>
    <property type="match status" value="1"/>
</dbReference>
<evidence type="ECO:0000256" key="1">
    <source>
        <dbReference type="ARBA" id="ARBA00001938"/>
    </source>
</evidence>
<feature type="domain" description="Peripheral subunit-binding (PSBD)" evidence="9">
    <location>
        <begin position="143"/>
        <end position="180"/>
    </location>
</feature>
<dbReference type="PANTHER" id="PTHR43178:SF5">
    <property type="entry name" value="LIPOAMIDE ACYLTRANSFERASE COMPONENT OF BRANCHED-CHAIN ALPHA-KETO ACID DEHYDROGENASE COMPLEX, MITOCHONDRIAL"/>
    <property type="match status" value="1"/>
</dbReference>
<keyword evidence="3 6" id="KW-0808">Transferase</keyword>
<dbReference type="InterPro" id="IPR000089">
    <property type="entry name" value="Biotin_lipoyl"/>
</dbReference>
<dbReference type="SUPFAM" id="SSF47005">
    <property type="entry name" value="Peripheral subunit-binding domain of 2-oxo acid dehydrogenase complex"/>
    <property type="match status" value="1"/>
</dbReference>
<organism evidence="10 11">
    <name type="scientific">Streptomyces ferrugineus</name>
    <dbReference type="NCBI Taxonomy" id="1413221"/>
    <lineage>
        <taxon>Bacteria</taxon>
        <taxon>Bacillati</taxon>
        <taxon>Actinomycetota</taxon>
        <taxon>Actinomycetes</taxon>
        <taxon>Kitasatosporales</taxon>
        <taxon>Streptomycetaceae</taxon>
        <taxon>Streptomyces</taxon>
    </lineage>
</organism>
<name>A0A7M2SLA9_9ACTN</name>
<protein>
    <recommendedName>
        <fullName evidence="6">Dihydrolipoamide acetyltransferase component of pyruvate dehydrogenase complex</fullName>
        <ecNumber evidence="6">2.3.1.-</ecNumber>
    </recommendedName>
</protein>
<comment type="cofactor">
    <cofactor evidence="1 6">
        <name>(R)-lipoate</name>
        <dbReference type="ChEBI" id="CHEBI:83088"/>
    </cofactor>
</comment>
<evidence type="ECO:0000256" key="4">
    <source>
        <dbReference type="ARBA" id="ARBA00022823"/>
    </source>
</evidence>
<evidence type="ECO:0000256" key="2">
    <source>
        <dbReference type="ARBA" id="ARBA00007317"/>
    </source>
</evidence>
<evidence type="ECO:0000256" key="5">
    <source>
        <dbReference type="ARBA" id="ARBA00023315"/>
    </source>
</evidence>
<dbReference type="FunFam" id="4.10.320.10:FF:000012">
    <property type="entry name" value="Dihydrolipoamide acetyltransferase component of pyruvate dehydrogenase complex"/>
    <property type="match status" value="1"/>
</dbReference>
<evidence type="ECO:0000256" key="6">
    <source>
        <dbReference type="RuleBase" id="RU003423"/>
    </source>
</evidence>
<dbReference type="Gene3D" id="4.10.320.10">
    <property type="entry name" value="E3-binding domain"/>
    <property type="match status" value="1"/>
</dbReference>
<evidence type="ECO:0000256" key="7">
    <source>
        <dbReference type="SAM" id="MobiDB-lite"/>
    </source>
</evidence>
<dbReference type="KEGG" id="sfeu:IM697_00835"/>
<dbReference type="GO" id="GO:0031405">
    <property type="term" value="F:lipoic acid binding"/>
    <property type="evidence" value="ECO:0007669"/>
    <property type="project" value="TreeGrafter"/>
</dbReference>
<dbReference type="Gene3D" id="2.40.50.100">
    <property type="match status" value="1"/>
</dbReference>
<dbReference type="AlphaFoldDB" id="A0A7M2SLA9"/>
<keyword evidence="4 6" id="KW-0450">Lipoyl</keyword>
<dbReference type="InterPro" id="IPR001078">
    <property type="entry name" value="2-oxoacid_DH_actylTfrase"/>
</dbReference>
<dbReference type="EMBL" id="CP063373">
    <property type="protein sequence ID" value="QOV37054.1"/>
    <property type="molecule type" value="Genomic_DNA"/>
</dbReference>
<feature type="domain" description="Lipoyl-binding" evidence="8">
    <location>
        <begin position="4"/>
        <end position="79"/>
    </location>
</feature>
<dbReference type="Pfam" id="PF00364">
    <property type="entry name" value="Biotin_lipoyl"/>
    <property type="match status" value="1"/>
</dbReference>
<dbReference type="Pfam" id="PF02817">
    <property type="entry name" value="E3_binding"/>
    <property type="match status" value="1"/>
</dbReference>
<dbReference type="GO" id="GO:0016407">
    <property type="term" value="F:acetyltransferase activity"/>
    <property type="evidence" value="ECO:0007669"/>
    <property type="project" value="TreeGrafter"/>
</dbReference>
<dbReference type="InterPro" id="IPR050743">
    <property type="entry name" value="2-oxoacid_DH_E2_comp"/>
</dbReference>
<dbReference type="SUPFAM" id="SSF52777">
    <property type="entry name" value="CoA-dependent acyltransferases"/>
    <property type="match status" value="1"/>
</dbReference>
<gene>
    <name evidence="10" type="ORF">IM697_00835</name>
</gene>
<dbReference type="InterPro" id="IPR011053">
    <property type="entry name" value="Single_hybrid_motif"/>
</dbReference>
<dbReference type="PROSITE" id="PS50968">
    <property type="entry name" value="BIOTINYL_LIPOYL"/>
    <property type="match status" value="1"/>
</dbReference>
<feature type="region of interest" description="Disordered" evidence="7">
    <location>
        <begin position="189"/>
        <end position="226"/>
    </location>
</feature>
<dbReference type="SUPFAM" id="SSF51230">
    <property type="entry name" value="Single hybrid motif"/>
    <property type="match status" value="1"/>
</dbReference>
<dbReference type="Proteomes" id="UP000594205">
    <property type="component" value="Chromosome"/>
</dbReference>
<dbReference type="PROSITE" id="PS51826">
    <property type="entry name" value="PSBD"/>
    <property type="match status" value="1"/>
</dbReference>
<dbReference type="InterPro" id="IPR004167">
    <property type="entry name" value="PSBD"/>
</dbReference>
<evidence type="ECO:0000256" key="3">
    <source>
        <dbReference type="ARBA" id="ARBA00022679"/>
    </source>
</evidence>
<proteinExistence type="inferred from homology"/>
<reference evidence="10 11" key="1">
    <citation type="submission" date="2020-10" db="EMBL/GenBank/DDBJ databases">
        <title>Streptomyces ferrugineus complate genome analysis.</title>
        <authorList>
            <person name="Anwar N."/>
        </authorList>
    </citation>
    <scope>NUCLEOTIDE SEQUENCE [LARGE SCALE GENOMIC DNA]</scope>
    <source>
        <strain evidence="10 11">CCTCC AA2014009</strain>
    </source>
</reference>
<dbReference type="GO" id="GO:0005737">
    <property type="term" value="C:cytoplasm"/>
    <property type="evidence" value="ECO:0007669"/>
    <property type="project" value="TreeGrafter"/>
</dbReference>
<dbReference type="InterPro" id="IPR023213">
    <property type="entry name" value="CAT-like_dom_sf"/>
</dbReference>
<feature type="compositionally biased region" description="Pro residues" evidence="7">
    <location>
        <begin position="199"/>
        <end position="213"/>
    </location>
</feature>
<dbReference type="Pfam" id="PF00198">
    <property type="entry name" value="2-oxoacid_dh"/>
    <property type="match status" value="1"/>
</dbReference>
<dbReference type="CDD" id="cd06849">
    <property type="entry name" value="lipoyl_domain"/>
    <property type="match status" value="1"/>
</dbReference>
<keyword evidence="5 6" id="KW-0012">Acyltransferase</keyword>
<dbReference type="InterPro" id="IPR036625">
    <property type="entry name" value="E3-bd_dom_sf"/>
</dbReference>